<dbReference type="Proteomes" id="UP000006882">
    <property type="component" value="Chromosome G4"/>
</dbReference>
<keyword evidence="3" id="KW-1185">Reference proteome</keyword>
<protein>
    <submittedName>
        <fullName evidence="2">Uncharacterized protein</fullName>
    </submittedName>
</protein>
<feature type="compositionally biased region" description="Basic residues" evidence="1">
    <location>
        <begin position="20"/>
        <end position="31"/>
    </location>
</feature>
<feature type="compositionally biased region" description="Polar residues" evidence="1">
    <location>
        <begin position="36"/>
        <end position="59"/>
    </location>
</feature>
<dbReference type="EMBL" id="CM007654">
    <property type="protein sequence ID" value="ONI13193.1"/>
    <property type="molecule type" value="Genomic_DNA"/>
</dbReference>
<accession>A0A251PNQ5</accession>
<name>A0A251PNQ5_PRUPE</name>
<dbReference type="Gramene" id="ONI13193">
    <property type="protein sequence ID" value="ONI13193"/>
    <property type="gene ID" value="PRUPE_4G209300"/>
</dbReference>
<dbReference type="PANTHER" id="PTHR35131">
    <property type="entry name" value="EXPRESSED PROTEIN"/>
    <property type="match status" value="1"/>
</dbReference>
<dbReference type="eggNOG" id="ENOG502S291">
    <property type="taxonomic scope" value="Eukaryota"/>
</dbReference>
<organism evidence="2 3">
    <name type="scientific">Prunus persica</name>
    <name type="common">Peach</name>
    <name type="synonym">Amygdalus persica</name>
    <dbReference type="NCBI Taxonomy" id="3760"/>
    <lineage>
        <taxon>Eukaryota</taxon>
        <taxon>Viridiplantae</taxon>
        <taxon>Streptophyta</taxon>
        <taxon>Embryophyta</taxon>
        <taxon>Tracheophyta</taxon>
        <taxon>Spermatophyta</taxon>
        <taxon>Magnoliopsida</taxon>
        <taxon>eudicotyledons</taxon>
        <taxon>Gunneridae</taxon>
        <taxon>Pentapetalae</taxon>
        <taxon>rosids</taxon>
        <taxon>fabids</taxon>
        <taxon>Rosales</taxon>
        <taxon>Rosaceae</taxon>
        <taxon>Amygdaloideae</taxon>
        <taxon>Amygdaleae</taxon>
        <taxon>Prunus</taxon>
    </lineage>
</organism>
<evidence type="ECO:0000256" key="1">
    <source>
        <dbReference type="SAM" id="MobiDB-lite"/>
    </source>
</evidence>
<dbReference type="PANTHER" id="PTHR35131:SF2">
    <property type="entry name" value="GAG-POL POLYPROTEIN"/>
    <property type="match status" value="1"/>
</dbReference>
<sequence length="182" mass="20136">MLFTLDKEHKAKNPCEIAKAKHHMSQRKAHSPPKTEPQTTTFHPQATPSTPTEPNMSKSSTIANRDAAKMAAYAPVEIGTRGTVGSLIMKEIEHFSHLELSSRCSSHKPQPQFKGMVSSGSHLRPACESVVKTQKKKKRGTRILPSICSKVEVSDSNRPIGISVYSYRNLRSDVKKLPAFSE</sequence>
<dbReference type="AlphaFoldDB" id="A0A251PNQ5"/>
<reference evidence="2 3" key="1">
    <citation type="journal article" date="2013" name="Nat. Genet.">
        <title>The high-quality draft genome of peach (Prunus persica) identifies unique patterns of genetic diversity, domestication and genome evolution.</title>
        <authorList>
            <consortium name="International Peach Genome Initiative"/>
            <person name="Verde I."/>
            <person name="Abbott A.G."/>
            <person name="Scalabrin S."/>
            <person name="Jung S."/>
            <person name="Shu S."/>
            <person name="Marroni F."/>
            <person name="Zhebentyayeva T."/>
            <person name="Dettori M.T."/>
            <person name="Grimwood J."/>
            <person name="Cattonaro F."/>
            <person name="Zuccolo A."/>
            <person name="Rossini L."/>
            <person name="Jenkins J."/>
            <person name="Vendramin E."/>
            <person name="Meisel L.A."/>
            <person name="Decroocq V."/>
            <person name="Sosinski B."/>
            <person name="Prochnik S."/>
            <person name="Mitros T."/>
            <person name="Policriti A."/>
            <person name="Cipriani G."/>
            <person name="Dondini L."/>
            <person name="Ficklin S."/>
            <person name="Goodstein D.M."/>
            <person name="Xuan P."/>
            <person name="Del Fabbro C."/>
            <person name="Aramini V."/>
            <person name="Copetti D."/>
            <person name="Gonzalez S."/>
            <person name="Horner D.S."/>
            <person name="Falchi R."/>
            <person name="Lucas S."/>
            <person name="Mica E."/>
            <person name="Maldonado J."/>
            <person name="Lazzari B."/>
            <person name="Bielenberg D."/>
            <person name="Pirona R."/>
            <person name="Miculan M."/>
            <person name="Barakat A."/>
            <person name="Testolin R."/>
            <person name="Stella A."/>
            <person name="Tartarini S."/>
            <person name="Tonutti P."/>
            <person name="Arus P."/>
            <person name="Orellana A."/>
            <person name="Wells C."/>
            <person name="Main D."/>
            <person name="Vizzotto G."/>
            <person name="Silva H."/>
            <person name="Salamini F."/>
            <person name="Schmutz J."/>
            <person name="Morgante M."/>
            <person name="Rokhsar D.S."/>
        </authorList>
    </citation>
    <scope>NUCLEOTIDE SEQUENCE [LARGE SCALE GENOMIC DNA]</scope>
    <source>
        <strain evidence="3">cv. Nemared</strain>
    </source>
</reference>
<feature type="region of interest" description="Disordered" evidence="1">
    <location>
        <begin position="19"/>
        <end position="59"/>
    </location>
</feature>
<evidence type="ECO:0000313" key="3">
    <source>
        <dbReference type="Proteomes" id="UP000006882"/>
    </source>
</evidence>
<gene>
    <name evidence="2" type="ORF">PRUPE_4G209300</name>
</gene>
<proteinExistence type="predicted"/>
<evidence type="ECO:0000313" key="2">
    <source>
        <dbReference type="EMBL" id="ONI13193.1"/>
    </source>
</evidence>